<keyword evidence="4 5" id="KW-0408">Iron</keyword>
<dbReference type="Pfam" id="PF02668">
    <property type="entry name" value="TauD"/>
    <property type="match status" value="1"/>
</dbReference>
<reference evidence="8" key="1">
    <citation type="submission" date="2009-02" db="EMBL/GenBank/DDBJ databases">
        <title>Annotation of Streptomyces viridochromogenes strain DSM 40736.</title>
        <authorList>
            <consortium name="The Broad Institute Genome Sequencing Platform"/>
            <consortium name="Broad Institute Microbial Sequencing Center"/>
            <person name="Fischbach M."/>
            <person name="Godfrey P."/>
            <person name="Ward D."/>
            <person name="Young S."/>
            <person name="Zeng Q."/>
            <person name="Koehrsen M."/>
            <person name="Alvarado L."/>
            <person name="Berlin A.M."/>
            <person name="Bochicchio J."/>
            <person name="Borenstein D."/>
            <person name="Chapman S.B."/>
            <person name="Chen Z."/>
            <person name="Engels R."/>
            <person name="Freedman E."/>
            <person name="Gellesch M."/>
            <person name="Goldberg J."/>
            <person name="Griggs A."/>
            <person name="Gujja S."/>
            <person name="Heilman E.R."/>
            <person name="Heiman D.I."/>
            <person name="Hepburn T.A."/>
            <person name="Howarth C."/>
            <person name="Jen D."/>
            <person name="Larson L."/>
            <person name="Lewis B."/>
            <person name="Mehta T."/>
            <person name="Park D."/>
            <person name="Pearson M."/>
            <person name="Richards J."/>
            <person name="Roberts A."/>
            <person name="Saif S."/>
            <person name="Shea T.D."/>
            <person name="Shenoy N."/>
            <person name="Sisk P."/>
            <person name="Stolte C."/>
            <person name="Sykes S.N."/>
            <person name="Thomson T."/>
            <person name="Walk T."/>
            <person name="White J."/>
            <person name="Yandava C."/>
            <person name="Straight P."/>
            <person name="Clardy J."/>
            <person name="Hung D."/>
            <person name="Kolter R."/>
            <person name="Mekalanos J."/>
            <person name="Walker S."/>
            <person name="Walsh C.T."/>
            <person name="Wieland-Brown L.C."/>
            <person name="Haas B."/>
            <person name="Nusbaum C."/>
            <person name="Birren B."/>
        </authorList>
    </citation>
    <scope>NUCLEOTIDE SEQUENCE [LARGE SCALE GENOMIC DNA]</scope>
    <source>
        <strain evidence="8">DSM 40736 / JCM 4977 / BCRC 1201 / Tue 494</strain>
    </source>
</reference>
<dbReference type="InterPro" id="IPR042098">
    <property type="entry name" value="TauD-like_sf"/>
</dbReference>
<keyword evidence="8" id="KW-1185">Reference proteome</keyword>
<evidence type="ECO:0000256" key="4">
    <source>
        <dbReference type="ARBA" id="ARBA00023004"/>
    </source>
</evidence>
<dbReference type="Gene3D" id="3.60.130.10">
    <property type="entry name" value="Clavaminate synthase-like"/>
    <property type="match status" value="1"/>
</dbReference>
<evidence type="ECO:0000256" key="3">
    <source>
        <dbReference type="ARBA" id="ARBA00023002"/>
    </source>
</evidence>
<name>D9X6T3_STRVT</name>
<dbReference type="EMBL" id="GG657757">
    <property type="protein sequence ID" value="EFL34000.1"/>
    <property type="molecule type" value="Genomic_DNA"/>
</dbReference>
<gene>
    <name evidence="7" type="ORF">SSQG_04518</name>
</gene>
<dbReference type="InterPro" id="IPR014503">
    <property type="entry name" value="Clavaminate_syn-like"/>
</dbReference>
<dbReference type="AlphaFoldDB" id="D9X6T3"/>
<comment type="similarity">
    <text evidence="1">Belongs to the clavaminate synthase family.</text>
</comment>
<dbReference type="InterPro" id="IPR003819">
    <property type="entry name" value="TauD/TfdA-like"/>
</dbReference>
<dbReference type="SUPFAM" id="SSF51197">
    <property type="entry name" value="Clavaminate synthase-like"/>
    <property type="match status" value="1"/>
</dbReference>
<dbReference type="Proteomes" id="UP000004184">
    <property type="component" value="Unassembled WGS sequence"/>
</dbReference>
<evidence type="ECO:0000313" key="8">
    <source>
        <dbReference type="Proteomes" id="UP000004184"/>
    </source>
</evidence>
<dbReference type="PIRSF" id="PIRSF019543">
    <property type="entry name" value="Clavaminate_syn"/>
    <property type="match status" value="1"/>
</dbReference>
<evidence type="ECO:0000256" key="2">
    <source>
        <dbReference type="ARBA" id="ARBA00022723"/>
    </source>
</evidence>
<sequence>MGAAVSAGPDIVRYALDDGVRDVLAKELDDRLADAHLLDPDTDGAILATVGASALRQHLPCELVAELGGFRARQGSVLVLQNLPRHDAPPTPVGGFTPEAALAPVNALHLGLVRLLEATPFAVPYENRGRLMRNVVPNPAATGTTSSWGSDAEFFWHTDNPHLPFGEPGHDPRPYVPRHLAFLALRNSERVPTDVVGVDPVLARLAPAVREALTRPEFEIGAPASIKLGAPPPVRGAVLEHSGATARLRYDHGTTRGLTARAAAALDELAEALSGADAEQFVLRPGDFLFFDNYRVLHRRRAFTPGPKAGARWLRRCYAS</sequence>
<evidence type="ECO:0000256" key="1">
    <source>
        <dbReference type="ARBA" id="ARBA00008425"/>
    </source>
</evidence>
<proteinExistence type="inferred from homology"/>
<feature type="domain" description="TauD/TfdA-like" evidence="6">
    <location>
        <begin position="253"/>
        <end position="318"/>
    </location>
</feature>
<dbReference type="eggNOG" id="ENOG5032QVQ">
    <property type="taxonomic scope" value="Bacteria"/>
</dbReference>
<evidence type="ECO:0000313" key="7">
    <source>
        <dbReference type="EMBL" id="EFL34000.1"/>
    </source>
</evidence>
<dbReference type="GO" id="GO:0016491">
    <property type="term" value="F:oxidoreductase activity"/>
    <property type="evidence" value="ECO:0007669"/>
    <property type="project" value="UniProtKB-KW"/>
</dbReference>
<protein>
    <recommendedName>
        <fullName evidence="6">TauD/TfdA-like domain-containing protein</fullName>
    </recommendedName>
</protein>
<dbReference type="HOGENOM" id="CLU_044078_0_0_11"/>
<keyword evidence="2 5" id="KW-0479">Metal-binding</keyword>
<organism evidence="7 8">
    <name type="scientific">Streptomyces viridochromogenes (strain DSM 40736 / JCM 4977 / BCRC 1201 / Tue 494)</name>
    <dbReference type="NCBI Taxonomy" id="591159"/>
    <lineage>
        <taxon>Bacteria</taxon>
        <taxon>Bacillati</taxon>
        <taxon>Actinomycetota</taxon>
        <taxon>Actinomycetes</taxon>
        <taxon>Kitasatosporales</taxon>
        <taxon>Streptomycetaceae</taxon>
        <taxon>Streptomyces</taxon>
    </lineage>
</organism>
<dbReference type="GO" id="GO:0005506">
    <property type="term" value="F:iron ion binding"/>
    <property type="evidence" value="ECO:0007669"/>
    <property type="project" value="InterPro"/>
</dbReference>
<feature type="binding site" evidence="5">
    <location>
        <position position="298"/>
    </location>
    <ligand>
        <name>Fe cation</name>
        <dbReference type="ChEBI" id="CHEBI:24875"/>
    </ligand>
</feature>
<evidence type="ECO:0000256" key="5">
    <source>
        <dbReference type="PIRSR" id="PIRSR019543-2"/>
    </source>
</evidence>
<dbReference type="STRING" id="591159.SSQG_04518"/>
<keyword evidence="3" id="KW-0560">Oxidoreductase</keyword>
<evidence type="ECO:0000259" key="6">
    <source>
        <dbReference type="Pfam" id="PF02668"/>
    </source>
</evidence>
<accession>D9X6T3</accession>